<dbReference type="Proteomes" id="UP000501602">
    <property type="component" value="Chromosome"/>
</dbReference>
<dbReference type="Gene3D" id="3.40.50.450">
    <property type="match status" value="1"/>
</dbReference>
<dbReference type="InterPro" id="IPR041614">
    <property type="entry name" value="DprA_WH"/>
</dbReference>
<reference evidence="4 5" key="1">
    <citation type="submission" date="2020-04" db="EMBL/GenBank/DDBJ databases">
        <title>Ferrimonas sp. S7 isolated from sea water.</title>
        <authorList>
            <person name="Bae S.S."/>
            <person name="Baek K."/>
        </authorList>
    </citation>
    <scope>NUCLEOTIDE SEQUENCE [LARGE SCALE GENOMIC DNA]</scope>
    <source>
        <strain evidence="4 5">S7</strain>
    </source>
</reference>
<accession>A0A6H1UJY7</accession>
<dbReference type="PANTHER" id="PTHR43022">
    <property type="entry name" value="PROTEIN SMF"/>
    <property type="match status" value="1"/>
</dbReference>
<dbReference type="EMBL" id="CP051180">
    <property type="protein sequence ID" value="QIZ78939.1"/>
    <property type="molecule type" value="Genomic_DNA"/>
</dbReference>
<dbReference type="SUPFAM" id="SSF102405">
    <property type="entry name" value="MCP/YpsA-like"/>
    <property type="match status" value="1"/>
</dbReference>
<feature type="domain" description="Smf/DprA SLOG" evidence="2">
    <location>
        <begin position="30"/>
        <end position="238"/>
    </location>
</feature>
<dbReference type="InterPro" id="IPR057666">
    <property type="entry name" value="DrpA_SLOG"/>
</dbReference>
<dbReference type="Pfam" id="PF17782">
    <property type="entry name" value="WHD_DprA"/>
    <property type="match status" value="1"/>
</dbReference>
<evidence type="ECO:0000313" key="4">
    <source>
        <dbReference type="EMBL" id="QIZ78939.1"/>
    </source>
</evidence>
<dbReference type="InterPro" id="IPR003488">
    <property type="entry name" value="DprA"/>
</dbReference>
<evidence type="ECO:0000259" key="2">
    <source>
        <dbReference type="Pfam" id="PF02481"/>
    </source>
</evidence>
<dbReference type="KEGG" id="fes:HER31_15590"/>
<protein>
    <submittedName>
        <fullName evidence="4">DNA-protecting protein DprA</fullName>
    </submittedName>
</protein>
<feature type="domain" description="DprA winged helix" evidence="3">
    <location>
        <begin position="252"/>
        <end position="302"/>
    </location>
</feature>
<keyword evidence="5" id="KW-1185">Reference proteome</keyword>
<organism evidence="4 5">
    <name type="scientific">Ferrimonas lipolytica</name>
    <dbReference type="NCBI Taxonomy" id="2724191"/>
    <lineage>
        <taxon>Bacteria</taxon>
        <taxon>Pseudomonadati</taxon>
        <taxon>Pseudomonadota</taxon>
        <taxon>Gammaproteobacteria</taxon>
        <taxon>Alteromonadales</taxon>
        <taxon>Ferrimonadaceae</taxon>
        <taxon>Ferrimonas</taxon>
    </lineage>
</organism>
<evidence type="ECO:0000259" key="3">
    <source>
        <dbReference type="Pfam" id="PF17782"/>
    </source>
</evidence>
<dbReference type="InterPro" id="IPR036388">
    <property type="entry name" value="WH-like_DNA-bd_sf"/>
</dbReference>
<dbReference type="Gene3D" id="1.10.10.10">
    <property type="entry name" value="Winged helix-like DNA-binding domain superfamily/Winged helix DNA-binding domain"/>
    <property type="match status" value="1"/>
</dbReference>
<sequence length="309" mass="32999">MSNCEQMYQPQPRLVEAALSWLQDGAERHIIPITANSYPESLLNIDDAPLLLFAQGNIDCIAQPSIAMVGARNASAAGRELAYSWANQLAGAGWGVTSGLALGIDGACHQGALDSGGSTIAVLGSGLSNIYPKRHQALAQRIIDQGVLLSEYWPAQGPLKHHFPQRNRIVSGLSYGLVVVEAGLKSGSLISARLAAEQGREVFAVPGSVHDNGRHGCHWLIQQGAKLVTDPVDIIEELAPQWRFQPSLLATQLPPSTLLDSVGYEVTPVDIVVQRSELPVEVVITQLIEMELDGLVVAVPGGYVRRKGG</sequence>
<comment type="similarity">
    <text evidence="1">Belongs to the DprA/Smf family.</text>
</comment>
<dbReference type="PANTHER" id="PTHR43022:SF1">
    <property type="entry name" value="PROTEIN SMF"/>
    <property type="match status" value="1"/>
</dbReference>
<name>A0A6H1UJY7_9GAMM</name>
<evidence type="ECO:0000313" key="5">
    <source>
        <dbReference type="Proteomes" id="UP000501602"/>
    </source>
</evidence>
<gene>
    <name evidence="4" type="primary">dprA</name>
    <name evidence="4" type="ORF">HER31_15590</name>
</gene>
<dbReference type="Pfam" id="PF02481">
    <property type="entry name" value="DNA_processg_A"/>
    <property type="match status" value="1"/>
</dbReference>
<dbReference type="AlphaFoldDB" id="A0A6H1UJY7"/>
<evidence type="ECO:0000256" key="1">
    <source>
        <dbReference type="ARBA" id="ARBA00006525"/>
    </source>
</evidence>
<dbReference type="NCBIfam" id="TIGR00732">
    <property type="entry name" value="dprA"/>
    <property type="match status" value="1"/>
</dbReference>
<dbReference type="GO" id="GO:0009294">
    <property type="term" value="P:DNA-mediated transformation"/>
    <property type="evidence" value="ECO:0007669"/>
    <property type="project" value="InterPro"/>
</dbReference>
<proteinExistence type="inferred from homology"/>